<organism evidence="1 2">
    <name type="scientific">Psophocarpus tetragonolobus</name>
    <name type="common">Winged bean</name>
    <name type="synonym">Dolichos tetragonolobus</name>
    <dbReference type="NCBI Taxonomy" id="3891"/>
    <lineage>
        <taxon>Eukaryota</taxon>
        <taxon>Viridiplantae</taxon>
        <taxon>Streptophyta</taxon>
        <taxon>Embryophyta</taxon>
        <taxon>Tracheophyta</taxon>
        <taxon>Spermatophyta</taxon>
        <taxon>Magnoliopsida</taxon>
        <taxon>eudicotyledons</taxon>
        <taxon>Gunneridae</taxon>
        <taxon>Pentapetalae</taxon>
        <taxon>rosids</taxon>
        <taxon>fabids</taxon>
        <taxon>Fabales</taxon>
        <taxon>Fabaceae</taxon>
        <taxon>Papilionoideae</taxon>
        <taxon>50 kb inversion clade</taxon>
        <taxon>NPAAA clade</taxon>
        <taxon>indigoferoid/millettioid clade</taxon>
        <taxon>Phaseoleae</taxon>
        <taxon>Psophocarpus</taxon>
    </lineage>
</organism>
<accession>A0AAN9SHH2</accession>
<comment type="caution">
    <text evidence="1">The sequence shown here is derived from an EMBL/GenBank/DDBJ whole genome shotgun (WGS) entry which is preliminary data.</text>
</comment>
<dbReference type="Proteomes" id="UP001386955">
    <property type="component" value="Unassembled WGS sequence"/>
</dbReference>
<reference evidence="1 2" key="1">
    <citation type="submission" date="2024-01" db="EMBL/GenBank/DDBJ databases">
        <title>The genomes of 5 underutilized Papilionoideae crops provide insights into root nodulation and disease resistanc.</title>
        <authorList>
            <person name="Jiang F."/>
        </authorList>
    </citation>
    <scope>NUCLEOTIDE SEQUENCE [LARGE SCALE GENOMIC DNA]</scope>
    <source>
        <strain evidence="1">DUOXIRENSHENG_FW03</strain>
        <tissue evidence="1">Leaves</tissue>
    </source>
</reference>
<dbReference type="EMBL" id="JAYMYS010000004">
    <property type="protein sequence ID" value="KAK7396006.1"/>
    <property type="molecule type" value="Genomic_DNA"/>
</dbReference>
<evidence type="ECO:0000313" key="2">
    <source>
        <dbReference type="Proteomes" id="UP001386955"/>
    </source>
</evidence>
<dbReference type="AlphaFoldDB" id="A0AAN9SHH2"/>
<gene>
    <name evidence="1" type="ORF">VNO78_16682</name>
</gene>
<proteinExistence type="predicted"/>
<sequence>MNKTIENSLSPEEHRKRFEEEKANYAHIHNLYSYESETSNMELDNLTRTMLEADTALKARAEQEKLARKLMEERQAKKFAAKTAIQKAILELEY</sequence>
<keyword evidence="2" id="KW-1185">Reference proteome</keyword>
<evidence type="ECO:0000313" key="1">
    <source>
        <dbReference type="EMBL" id="KAK7396006.1"/>
    </source>
</evidence>
<protein>
    <submittedName>
        <fullName evidence="1">Uncharacterized protein</fullName>
    </submittedName>
</protein>
<name>A0AAN9SHH2_PSOTE</name>